<gene>
    <name evidence="1" type="ORF">GCM10022255_070070</name>
</gene>
<proteinExistence type="predicted"/>
<protein>
    <recommendedName>
        <fullName evidence="3">Glucose-6-phosphate isomerase</fullName>
    </recommendedName>
</protein>
<evidence type="ECO:0008006" key="3">
    <source>
        <dbReference type="Google" id="ProtNLM"/>
    </source>
</evidence>
<dbReference type="RefSeq" id="WP_345133571.1">
    <property type="nucleotide sequence ID" value="NZ_BAABAT010000024.1"/>
</dbReference>
<dbReference type="Gene3D" id="2.60.120.10">
    <property type="entry name" value="Jelly Rolls"/>
    <property type="match status" value="1"/>
</dbReference>
<evidence type="ECO:0000313" key="2">
    <source>
        <dbReference type="Proteomes" id="UP001500620"/>
    </source>
</evidence>
<dbReference type="InterPro" id="IPR011051">
    <property type="entry name" value="RmlC_Cupin_sf"/>
</dbReference>
<organism evidence="1 2">
    <name type="scientific">Dactylosporangium darangshiense</name>
    <dbReference type="NCBI Taxonomy" id="579108"/>
    <lineage>
        <taxon>Bacteria</taxon>
        <taxon>Bacillati</taxon>
        <taxon>Actinomycetota</taxon>
        <taxon>Actinomycetes</taxon>
        <taxon>Micromonosporales</taxon>
        <taxon>Micromonosporaceae</taxon>
        <taxon>Dactylosporangium</taxon>
    </lineage>
</organism>
<evidence type="ECO:0000313" key="1">
    <source>
        <dbReference type="EMBL" id="GAA4256602.1"/>
    </source>
</evidence>
<accession>A0ABP8DI64</accession>
<reference evidence="2" key="1">
    <citation type="journal article" date="2019" name="Int. J. Syst. Evol. Microbiol.">
        <title>The Global Catalogue of Microorganisms (GCM) 10K type strain sequencing project: providing services to taxonomists for standard genome sequencing and annotation.</title>
        <authorList>
            <consortium name="The Broad Institute Genomics Platform"/>
            <consortium name="The Broad Institute Genome Sequencing Center for Infectious Disease"/>
            <person name="Wu L."/>
            <person name="Ma J."/>
        </authorList>
    </citation>
    <scope>NUCLEOTIDE SEQUENCE [LARGE SCALE GENOMIC DNA]</scope>
    <source>
        <strain evidence="2">JCM 17441</strain>
    </source>
</reference>
<comment type="caution">
    <text evidence="1">The sequence shown here is derived from an EMBL/GenBank/DDBJ whole genome shotgun (WGS) entry which is preliminary data.</text>
</comment>
<keyword evidence="2" id="KW-1185">Reference proteome</keyword>
<dbReference type="SUPFAM" id="SSF51182">
    <property type="entry name" value="RmlC-like cupins"/>
    <property type="match status" value="1"/>
</dbReference>
<dbReference type="Proteomes" id="UP001500620">
    <property type="component" value="Unassembled WGS sequence"/>
</dbReference>
<sequence length="281" mass="29824">MITSPALLDDSADVLQELLDRAGPGVKRRLSDLLIRRAAGGAVHLTAAATAPGVDDPLLYTAYRDVLPPRQLAQTVWFADLVVYQPGDLPGGELHRSIGHWNTPSQLEVFQCLTGRILMITAWRAAMGDPIVRLQVCTAGELCAVPFGAWHLTCVLDGPAAVFNIYTDLPHRDHGAGQHVSPSGAIHEVAKYAAGEPVELTAVRASSGFMVMGSERGLSVWGTGEPGAAPAWLPPLLAGRDLPQFYAAATDTELDRLRVAAQVHLPSSAPTGRPGTRVHGC</sequence>
<name>A0ABP8DI64_9ACTN</name>
<dbReference type="InterPro" id="IPR014710">
    <property type="entry name" value="RmlC-like_jellyroll"/>
</dbReference>
<dbReference type="EMBL" id="BAABAT010000024">
    <property type="protein sequence ID" value="GAA4256602.1"/>
    <property type="molecule type" value="Genomic_DNA"/>
</dbReference>